<accession>A0ABV9SQA1</accession>
<keyword evidence="2" id="KW-0812">Transmembrane</keyword>
<organism evidence="3 4">
    <name type="scientific">Streptomonospora arabica</name>
    <dbReference type="NCBI Taxonomy" id="412417"/>
    <lineage>
        <taxon>Bacteria</taxon>
        <taxon>Bacillati</taxon>
        <taxon>Actinomycetota</taxon>
        <taxon>Actinomycetes</taxon>
        <taxon>Streptosporangiales</taxon>
        <taxon>Nocardiopsidaceae</taxon>
        <taxon>Streptomonospora</taxon>
    </lineage>
</organism>
<evidence type="ECO:0000313" key="3">
    <source>
        <dbReference type="EMBL" id="MFC4868591.1"/>
    </source>
</evidence>
<evidence type="ECO:0000256" key="2">
    <source>
        <dbReference type="SAM" id="Phobius"/>
    </source>
</evidence>
<sequence>MPTPDHGPARPPVPPSAPGGSGQPYGPGHQPPPGDGPPAAPWTGHPRPPSGSSPIGPGYPPAAPQYPAPYPAGPAYPYAPRPEKSGQPGAVIAARICAFVFGGFLMLTGLVFGLAAVGARFDSAMGTDAERVSNEIGIGALALVTAAVLYFVVGGIGGCRSSAVPWGSLVAFAVVAGAGVACLAVSPGTAMLALLGAAPGPILLTLLLVPPSRRYYASAPGPTG</sequence>
<dbReference type="RefSeq" id="WP_344145144.1">
    <property type="nucleotide sequence ID" value="NZ_BAAAQI010000012.1"/>
</dbReference>
<protein>
    <recommendedName>
        <fullName evidence="5">Integral membrane protein</fullName>
    </recommendedName>
</protein>
<feature type="compositionally biased region" description="Pro residues" evidence="1">
    <location>
        <begin position="1"/>
        <end position="17"/>
    </location>
</feature>
<keyword evidence="4" id="KW-1185">Reference proteome</keyword>
<feature type="transmembrane region" description="Helical" evidence="2">
    <location>
        <begin position="192"/>
        <end position="209"/>
    </location>
</feature>
<name>A0ABV9SQA1_9ACTN</name>
<evidence type="ECO:0000313" key="4">
    <source>
        <dbReference type="Proteomes" id="UP001595858"/>
    </source>
</evidence>
<proteinExistence type="predicted"/>
<evidence type="ECO:0000256" key="1">
    <source>
        <dbReference type="SAM" id="MobiDB-lite"/>
    </source>
</evidence>
<keyword evidence="2" id="KW-0472">Membrane</keyword>
<evidence type="ECO:0008006" key="5">
    <source>
        <dbReference type="Google" id="ProtNLM"/>
    </source>
</evidence>
<keyword evidence="2" id="KW-1133">Transmembrane helix</keyword>
<comment type="caution">
    <text evidence="3">The sequence shown here is derived from an EMBL/GenBank/DDBJ whole genome shotgun (WGS) entry which is preliminary data.</text>
</comment>
<feature type="transmembrane region" description="Helical" evidence="2">
    <location>
        <begin position="136"/>
        <end position="156"/>
    </location>
</feature>
<feature type="transmembrane region" description="Helical" evidence="2">
    <location>
        <begin position="92"/>
        <end position="116"/>
    </location>
</feature>
<feature type="region of interest" description="Disordered" evidence="1">
    <location>
        <begin position="1"/>
        <end position="64"/>
    </location>
</feature>
<gene>
    <name evidence="3" type="ORF">ACFPCZ_18305</name>
</gene>
<dbReference type="Proteomes" id="UP001595858">
    <property type="component" value="Unassembled WGS sequence"/>
</dbReference>
<reference evidence="4" key="1">
    <citation type="journal article" date="2019" name="Int. J. Syst. Evol. Microbiol.">
        <title>The Global Catalogue of Microorganisms (GCM) 10K type strain sequencing project: providing services to taxonomists for standard genome sequencing and annotation.</title>
        <authorList>
            <consortium name="The Broad Institute Genomics Platform"/>
            <consortium name="The Broad Institute Genome Sequencing Center for Infectious Disease"/>
            <person name="Wu L."/>
            <person name="Ma J."/>
        </authorList>
    </citation>
    <scope>NUCLEOTIDE SEQUENCE [LARGE SCALE GENOMIC DNA]</scope>
    <source>
        <strain evidence="4">CGMCC 4.7304</strain>
    </source>
</reference>
<feature type="transmembrane region" description="Helical" evidence="2">
    <location>
        <begin position="163"/>
        <end position="186"/>
    </location>
</feature>
<feature type="compositionally biased region" description="Pro residues" evidence="1">
    <location>
        <begin position="29"/>
        <end position="64"/>
    </location>
</feature>
<dbReference type="EMBL" id="JBHSIY010000015">
    <property type="protein sequence ID" value="MFC4868591.1"/>
    <property type="molecule type" value="Genomic_DNA"/>
</dbReference>